<organism evidence="1 2">
    <name type="scientific">Halomonas litopenaei</name>
    <dbReference type="NCBI Taxonomy" id="2109328"/>
    <lineage>
        <taxon>Bacteria</taxon>
        <taxon>Pseudomonadati</taxon>
        <taxon>Pseudomonadota</taxon>
        <taxon>Gammaproteobacteria</taxon>
        <taxon>Oceanospirillales</taxon>
        <taxon>Halomonadaceae</taxon>
        <taxon>Halomonas</taxon>
    </lineage>
</organism>
<name>A0ABX5IW99_9GAMM</name>
<accession>A0ABX5IW99</accession>
<proteinExistence type="predicted"/>
<evidence type="ECO:0000313" key="1">
    <source>
        <dbReference type="EMBL" id="PTL93417.1"/>
    </source>
</evidence>
<reference evidence="1 2" key="1">
    <citation type="submission" date="2018-03" db="EMBL/GenBank/DDBJ databases">
        <authorList>
            <person name="Zhou J."/>
            <person name="Li X."/>
            <person name="Xue M."/>
            <person name="Yin J."/>
        </authorList>
    </citation>
    <scope>NUCLEOTIDE SEQUENCE [LARGE SCALE GENOMIC DNA]</scope>
    <source>
        <strain evidence="1 2">SYSU ZJ2214</strain>
    </source>
</reference>
<comment type="caution">
    <text evidence="1">The sequence shown here is derived from an EMBL/GenBank/DDBJ whole genome shotgun (WGS) entry which is preliminary data.</text>
</comment>
<keyword evidence="2" id="KW-1185">Reference proteome</keyword>
<dbReference type="EMBL" id="PXNS01000009">
    <property type="protein sequence ID" value="PTL93417.1"/>
    <property type="molecule type" value="Genomic_DNA"/>
</dbReference>
<sequence>MLTQMISYQVVESGLEMRCLVCQAVEFQETGRQGWKHFEVVPDGPWGRCFIITCRACGHKNLRASMQPDWYG</sequence>
<dbReference type="Proteomes" id="UP000241895">
    <property type="component" value="Unassembled WGS sequence"/>
</dbReference>
<protein>
    <submittedName>
        <fullName evidence="1">Uncharacterized protein</fullName>
    </submittedName>
</protein>
<gene>
    <name evidence="1" type="ORF">C6W88_15505</name>
</gene>
<evidence type="ECO:0000313" key="2">
    <source>
        <dbReference type="Proteomes" id="UP000241895"/>
    </source>
</evidence>